<evidence type="ECO:0000313" key="2">
    <source>
        <dbReference type="EMBL" id="EMS78017.1"/>
    </source>
</evidence>
<dbReference type="RefSeq" id="WP_006967794.1">
    <property type="nucleotide sequence ID" value="NZ_APJX01000010.1"/>
</dbReference>
<organism evidence="2 3">
    <name type="scientific">Desulfotignum phosphitoxidans DSM 13687</name>
    <dbReference type="NCBI Taxonomy" id="1286635"/>
    <lineage>
        <taxon>Bacteria</taxon>
        <taxon>Pseudomonadati</taxon>
        <taxon>Thermodesulfobacteriota</taxon>
        <taxon>Desulfobacteria</taxon>
        <taxon>Desulfobacterales</taxon>
        <taxon>Desulfobacteraceae</taxon>
        <taxon>Desulfotignum</taxon>
    </lineage>
</organism>
<reference evidence="2 3" key="1">
    <citation type="journal article" date="2013" name="Genome Announc.">
        <title>Draft Genome Sequence of Desulfotignum phosphitoxidans DSM 13687 Strain FiPS-3.</title>
        <authorList>
            <person name="Poehlein A."/>
            <person name="Daniel R."/>
            <person name="Simeonova D.D."/>
        </authorList>
    </citation>
    <scope>NUCLEOTIDE SEQUENCE [LARGE SCALE GENOMIC DNA]</scope>
    <source>
        <strain evidence="2 3">DSM 13687</strain>
    </source>
</reference>
<name>S0G1F9_9BACT</name>
<sequence length="322" mass="37506">MLDWSNTALRQWICDQWQMDIHCIRQDIDIQGSPERALSRIVMADTQDRQFLVEQFDPGKQALRDRVARAVDFLFTHGLTRVVPYRKTVRGEFLPIFNGACFQVSQFLDGTLLKRPDYLSSAAMGQNTARFLIKMAETATGMEKHLSFPRFSIKTYIHELFKTMKIHDPPVYDRFLPVLDFLEAEFMPAHDHLALAFCHGDLHPLNIIWDKDEIRAVIDWEFAGIKPDLYDAANFVGCAGIENPNGLGMDMVMTFLAKLHQTDVISEMGWRFFPEYVLALRFAWLSEWLRKKDHEMIDLEHAFMRILVDHMPEIRHAFDRVA</sequence>
<keyword evidence="2" id="KW-0808">Transferase</keyword>
<evidence type="ECO:0000313" key="3">
    <source>
        <dbReference type="Proteomes" id="UP000014216"/>
    </source>
</evidence>
<dbReference type="Pfam" id="PF01636">
    <property type="entry name" value="APH"/>
    <property type="match status" value="1"/>
</dbReference>
<evidence type="ECO:0000259" key="1">
    <source>
        <dbReference type="Pfam" id="PF01636"/>
    </source>
</evidence>
<dbReference type="Gene3D" id="3.90.1200.10">
    <property type="match status" value="1"/>
</dbReference>
<dbReference type="GO" id="GO:0004413">
    <property type="term" value="F:homoserine kinase activity"/>
    <property type="evidence" value="ECO:0007669"/>
    <property type="project" value="UniProtKB-EC"/>
</dbReference>
<dbReference type="EMBL" id="APJX01000010">
    <property type="protein sequence ID" value="EMS78017.1"/>
    <property type="molecule type" value="Genomic_DNA"/>
</dbReference>
<feature type="domain" description="Aminoglycoside phosphotransferase" evidence="1">
    <location>
        <begin position="39"/>
        <end position="236"/>
    </location>
</feature>
<keyword evidence="3" id="KW-1185">Reference proteome</keyword>
<protein>
    <submittedName>
        <fullName evidence="2">Homoserine kinase, APH family</fullName>
        <ecNumber evidence="2">2.7.1.39</ecNumber>
    </submittedName>
</protein>
<dbReference type="Proteomes" id="UP000014216">
    <property type="component" value="Unassembled WGS sequence"/>
</dbReference>
<dbReference type="OrthoDB" id="9797603at2"/>
<dbReference type="AlphaFoldDB" id="S0G1F9"/>
<dbReference type="InterPro" id="IPR002575">
    <property type="entry name" value="Aminoglycoside_PTrfase"/>
</dbReference>
<proteinExistence type="predicted"/>
<dbReference type="PATRIC" id="fig|1286635.3.peg.3847"/>
<comment type="caution">
    <text evidence="2">The sequence shown here is derived from an EMBL/GenBank/DDBJ whole genome shotgun (WGS) entry which is preliminary data.</text>
</comment>
<dbReference type="InterPro" id="IPR011009">
    <property type="entry name" value="Kinase-like_dom_sf"/>
</dbReference>
<dbReference type="EC" id="2.7.1.39" evidence="2"/>
<accession>S0G1F9</accession>
<gene>
    <name evidence="2" type="primary">thrB</name>
    <name evidence="2" type="ORF">Dpo_10c00090</name>
</gene>
<dbReference type="SUPFAM" id="SSF56112">
    <property type="entry name" value="Protein kinase-like (PK-like)"/>
    <property type="match status" value="1"/>
</dbReference>
<keyword evidence="2" id="KW-0418">Kinase</keyword>